<dbReference type="AlphaFoldDB" id="A0AA39L7X1"/>
<sequence length="229" mass="26642">MADNAAAYASTTSQRKASSKHLDTAIKHENEPENRHEGGLTALGEARAVPEAPSKRMRKRERRRARKTAEWEQRTRAVMGPKKEEDNECKVEQSPEVEIMLNTPQIPQRQPGKAITSRSRRKLLTTQGAEAARKSKKTRALEMIQQLENEIPNLQSTIDLQEKEMEGHDNQRPIADNGQYNWLVRKEEFVTTLKSLKQRRRSAGRKLRRLRSRWQKHLFRVQCGQEEQW</sequence>
<keyword evidence="1" id="KW-0175">Coiled coil</keyword>
<feature type="compositionally biased region" description="Basic and acidic residues" evidence="2">
    <location>
        <begin position="67"/>
        <end position="93"/>
    </location>
</feature>
<proteinExistence type="predicted"/>
<organism evidence="3 4">
    <name type="scientific">Sarocladium strictum</name>
    <name type="common">Black bundle disease fungus</name>
    <name type="synonym">Acremonium strictum</name>
    <dbReference type="NCBI Taxonomy" id="5046"/>
    <lineage>
        <taxon>Eukaryota</taxon>
        <taxon>Fungi</taxon>
        <taxon>Dikarya</taxon>
        <taxon>Ascomycota</taxon>
        <taxon>Pezizomycotina</taxon>
        <taxon>Sordariomycetes</taxon>
        <taxon>Hypocreomycetidae</taxon>
        <taxon>Hypocreales</taxon>
        <taxon>Sarocladiaceae</taxon>
        <taxon>Sarocladium</taxon>
    </lineage>
</organism>
<feature type="compositionally biased region" description="Basic and acidic residues" evidence="2">
    <location>
        <begin position="20"/>
        <end position="38"/>
    </location>
</feature>
<comment type="caution">
    <text evidence="3">The sequence shown here is derived from an EMBL/GenBank/DDBJ whole genome shotgun (WGS) entry which is preliminary data.</text>
</comment>
<evidence type="ECO:0000313" key="4">
    <source>
        <dbReference type="Proteomes" id="UP001175261"/>
    </source>
</evidence>
<dbReference type="Proteomes" id="UP001175261">
    <property type="component" value="Unassembled WGS sequence"/>
</dbReference>
<accession>A0AA39L7X1</accession>
<feature type="compositionally biased region" description="Basic residues" evidence="2">
    <location>
        <begin position="55"/>
        <end position="66"/>
    </location>
</feature>
<gene>
    <name evidence="3" type="ORF">NLU13_4131</name>
</gene>
<reference evidence="3" key="1">
    <citation type="submission" date="2022-10" db="EMBL/GenBank/DDBJ databases">
        <title>Determination and structural analysis of whole genome sequence of Sarocladium strictum F4-1.</title>
        <authorList>
            <person name="Hu L."/>
            <person name="Jiang Y."/>
        </authorList>
    </citation>
    <scope>NUCLEOTIDE SEQUENCE</scope>
    <source>
        <strain evidence="3">F4-1</strain>
    </source>
</reference>
<feature type="region of interest" description="Disordered" evidence="2">
    <location>
        <begin position="1"/>
        <end position="101"/>
    </location>
</feature>
<evidence type="ECO:0000313" key="3">
    <source>
        <dbReference type="EMBL" id="KAK0387886.1"/>
    </source>
</evidence>
<evidence type="ECO:0000256" key="2">
    <source>
        <dbReference type="SAM" id="MobiDB-lite"/>
    </source>
</evidence>
<feature type="coiled-coil region" evidence="1">
    <location>
        <begin position="137"/>
        <end position="164"/>
    </location>
</feature>
<evidence type="ECO:0000256" key="1">
    <source>
        <dbReference type="SAM" id="Coils"/>
    </source>
</evidence>
<keyword evidence="4" id="KW-1185">Reference proteome</keyword>
<dbReference type="EMBL" id="JAPDFR010000003">
    <property type="protein sequence ID" value="KAK0387886.1"/>
    <property type="molecule type" value="Genomic_DNA"/>
</dbReference>
<protein>
    <submittedName>
        <fullName evidence="3">Uncharacterized protein</fullName>
    </submittedName>
</protein>
<name>A0AA39L7X1_SARSR</name>